<protein>
    <submittedName>
        <fullName evidence="1">Uncharacterized protein</fullName>
    </submittedName>
</protein>
<accession>A0AAD3RVP1</accession>
<dbReference type="EMBL" id="BSYO01000001">
    <property type="protein sequence ID" value="GMG98951.1"/>
    <property type="molecule type" value="Genomic_DNA"/>
</dbReference>
<name>A0AAD3RVP1_NEPGR</name>
<gene>
    <name evidence="1" type="ORF">Nepgr_000791</name>
</gene>
<evidence type="ECO:0000313" key="1">
    <source>
        <dbReference type="EMBL" id="GMG98951.1"/>
    </source>
</evidence>
<dbReference type="Proteomes" id="UP001279734">
    <property type="component" value="Unassembled WGS sequence"/>
</dbReference>
<dbReference type="AlphaFoldDB" id="A0AAD3RVP1"/>
<keyword evidence="2" id="KW-1185">Reference proteome</keyword>
<evidence type="ECO:0000313" key="2">
    <source>
        <dbReference type="Proteomes" id="UP001279734"/>
    </source>
</evidence>
<sequence length="74" mass="8005">MIHVIPNPGVENRVVNPQLCAPLSLSLSLSLCVFRLLSAHGSLSSSSAHLNVDLTILPLQLPNSKIYIYCCYAV</sequence>
<proteinExistence type="predicted"/>
<reference evidence="1" key="1">
    <citation type="submission" date="2023-05" db="EMBL/GenBank/DDBJ databases">
        <title>Nepenthes gracilis genome sequencing.</title>
        <authorList>
            <person name="Fukushima K."/>
        </authorList>
    </citation>
    <scope>NUCLEOTIDE SEQUENCE</scope>
    <source>
        <strain evidence="1">SING2019-196</strain>
    </source>
</reference>
<organism evidence="1 2">
    <name type="scientific">Nepenthes gracilis</name>
    <name type="common">Slender pitcher plant</name>
    <dbReference type="NCBI Taxonomy" id="150966"/>
    <lineage>
        <taxon>Eukaryota</taxon>
        <taxon>Viridiplantae</taxon>
        <taxon>Streptophyta</taxon>
        <taxon>Embryophyta</taxon>
        <taxon>Tracheophyta</taxon>
        <taxon>Spermatophyta</taxon>
        <taxon>Magnoliopsida</taxon>
        <taxon>eudicotyledons</taxon>
        <taxon>Gunneridae</taxon>
        <taxon>Pentapetalae</taxon>
        <taxon>Caryophyllales</taxon>
        <taxon>Nepenthaceae</taxon>
        <taxon>Nepenthes</taxon>
    </lineage>
</organism>
<comment type="caution">
    <text evidence="1">The sequence shown here is derived from an EMBL/GenBank/DDBJ whole genome shotgun (WGS) entry which is preliminary data.</text>
</comment>